<feature type="compositionally biased region" description="Basic residues" evidence="1">
    <location>
        <begin position="166"/>
        <end position="184"/>
    </location>
</feature>
<feature type="compositionally biased region" description="Basic and acidic residues" evidence="1">
    <location>
        <begin position="135"/>
        <end position="165"/>
    </location>
</feature>
<dbReference type="AlphaFoldDB" id="A0A6J4TBG5"/>
<dbReference type="EC" id="6.2.1.1" evidence="2"/>
<feature type="compositionally biased region" description="Basic residues" evidence="1">
    <location>
        <begin position="416"/>
        <end position="426"/>
    </location>
</feature>
<feature type="region of interest" description="Disordered" evidence="1">
    <location>
        <begin position="416"/>
        <end position="445"/>
    </location>
</feature>
<feature type="non-terminal residue" evidence="2">
    <location>
        <position position="1"/>
    </location>
</feature>
<name>A0A6J4TBG5_9ACTN</name>
<dbReference type="EMBL" id="CADCVP010000318">
    <property type="protein sequence ID" value="CAA9518150.1"/>
    <property type="molecule type" value="Genomic_DNA"/>
</dbReference>
<gene>
    <name evidence="2" type="ORF">AVDCRST_MAG69-2896</name>
</gene>
<sequence length="445" mass="49954">ECGERSAERPGARIRPGEPAPRGAPVRAAPRARRERERRGGRLRAGRRRPGGVLGRAGRPDHVGRAVHRGPRLVRGALRQVVRRRSAQRGVQLRRPARRGRQRRPGRVPLGRRARGPQPDDHLRRPPARGLQGRQRTDRARGRQRGPRGDLHADDPRDRRRDARLRPARRSPHRRLRRLLRRRTGQPSRGLRGQGRHHLRRWLPPWRAVGAQAGRRRGLREGGRGSGRHRPGRTPDGTGRRLARGPRRVVARGGRPAGRDPRAGGVRRRAPALRHVHLGHDRQAQGDPPHHRRLPRRHGRHALVGLRPQAGDRRLLVHRGRGLGDRPLLHGLRPAGQRRDAGDVRGDARHPAQGPLVGDHPGVRRHDLLHRPDGDPDLHEVGCRHPGAVRPLLAPAAGVGRGVDQPRGLHLVPRDHRRRSLSGRRHLVADRDRSDHDQPAAGGDR</sequence>
<keyword evidence="2" id="KW-0436">Ligase</keyword>
<feature type="compositionally biased region" description="Basic and acidic residues" evidence="1">
    <location>
        <begin position="427"/>
        <end position="445"/>
    </location>
</feature>
<feature type="compositionally biased region" description="Low complexity" evidence="1">
    <location>
        <begin position="20"/>
        <end position="29"/>
    </location>
</feature>
<feature type="compositionally biased region" description="Basic residues" evidence="1">
    <location>
        <begin position="95"/>
        <end position="115"/>
    </location>
</feature>
<evidence type="ECO:0000256" key="1">
    <source>
        <dbReference type="SAM" id="MobiDB-lite"/>
    </source>
</evidence>
<accession>A0A6J4TBG5</accession>
<evidence type="ECO:0000313" key="2">
    <source>
        <dbReference type="EMBL" id="CAA9518150.1"/>
    </source>
</evidence>
<organism evidence="2">
    <name type="scientific">uncultured Solirubrobacteraceae bacterium</name>
    <dbReference type="NCBI Taxonomy" id="1162706"/>
    <lineage>
        <taxon>Bacteria</taxon>
        <taxon>Bacillati</taxon>
        <taxon>Actinomycetota</taxon>
        <taxon>Thermoleophilia</taxon>
        <taxon>Solirubrobacterales</taxon>
        <taxon>Solirubrobacteraceae</taxon>
        <taxon>environmental samples</taxon>
    </lineage>
</organism>
<feature type="compositionally biased region" description="Basic and acidic residues" evidence="1">
    <location>
        <begin position="1"/>
        <end position="11"/>
    </location>
</feature>
<feature type="compositionally biased region" description="Basic residues" evidence="1">
    <location>
        <begin position="241"/>
        <end position="250"/>
    </location>
</feature>
<feature type="region of interest" description="Disordered" evidence="1">
    <location>
        <begin position="1"/>
        <end position="267"/>
    </location>
</feature>
<reference evidence="2" key="1">
    <citation type="submission" date="2020-02" db="EMBL/GenBank/DDBJ databases">
        <authorList>
            <person name="Meier V. D."/>
        </authorList>
    </citation>
    <scope>NUCLEOTIDE SEQUENCE</scope>
    <source>
        <strain evidence="2">AVDCRST_MAG69</strain>
    </source>
</reference>
<dbReference type="GO" id="GO:0003987">
    <property type="term" value="F:acetate-CoA ligase activity"/>
    <property type="evidence" value="ECO:0007669"/>
    <property type="project" value="UniProtKB-EC"/>
</dbReference>
<feature type="non-terminal residue" evidence="2">
    <location>
        <position position="445"/>
    </location>
</feature>
<feature type="compositionally biased region" description="Basic residues" evidence="1">
    <location>
        <begin position="41"/>
        <end position="50"/>
    </location>
</feature>
<proteinExistence type="predicted"/>
<protein>
    <submittedName>
        <fullName evidence="2">Acetyl-CoA synthetase</fullName>
        <ecNumber evidence="2">6.2.1.1</ecNumber>
    </submittedName>
</protein>